<accession>A0A3M6T7V9</accession>
<dbReference type="SUPFAM" id="SSF54001">
    <property type="entry name" value="Cysteine proteinases"/>
    <property type="match status" value="1"/>
</dbReference>
<dbReference type="Gene3D" id="3.40.50.410">
    <property type="entry name" value="von Willebrand factor, type A domain"/>
    <property type="match status" value="2"/>
</dbReference>
<comment type="caution">
    <text evidence="1">The sequence shown here is derived from an EMBL/GenBank/DDBJ whole genome shotgun (WGS) entry which is preliminary data.</text>
</comment>
<dbReference type="InterPro" id="IPR036465">
    <property type="entry name" value="vWFA_dom_sf"/>
</dbReference>
<keyword evidence="2" id="KW-1185">Reference proteome</keyword>
<dbReference type="SUPFAM" id="SSF53300">
    <property type="entry name" value="vWA-like"/>
    <property type="match status" value="2"/>
</dbReference>
<evidence type="ECO:0000313" key="2">
    <source>
        <dbReference type="Proteomes" id="UP000275408"/>
    </source>
</evidence>
<dbReference type="Proteomes" id="UP000275408">
    <property type="component" value="Unassembled WGS sequence"/>
</dbReference>
<name>A0A3M6T7V9_POCDA</name>
<gene>
    <name evidence="1" type="ORF">pdam_00012837</name>
</gene>
<organism evidence="1 2">
    <name type="scientific">Pocillopora damicornis</name>
    <name type="common">Cauliflower coral</name>
    <name type="synonym">Millepora damicornis</name>
    <dbReference type="NCBI Taxonomy" id="46731"/>
    <lineage>
        <taxon>Eukaryota</taxon>
        <taxon>Metazoa</taxon>
        <taxon>Cnidaria</taxon>
        <taxon>Anthozoa</taxon>
        <taxon>Hexacorallia</taxon>
        <taxon>Scleractinia</taxon>
        <taxon>Astrocoeniina</taxon>
        <taxon>Pocilloporidae</taxon>
        <taxon>Pocillopora</taxon>
    </lineage>
</organism>
<dbReference type="EMBL" id="RCHS01004107">
    <property type="protein sequence ID" value="RMX37487.1"/>
    <property type="molecule type" value="Genomic_DNA"/>
</dbReference>
<dbReference type="OrthoDB" id="10051861at2759"/>
<protein>
    <recommendedName>
        <fullName evidence="3">VWFA domain-containing protein</fullName>
    </recommendedName>
</protein>
<evidence type="ECO:0008006" key="3">
    <source>
        <dbReference type="Google" id="ProtNLM"/>
    </source>
</evidence>
<dbReference type="CDD" id="cd00198">
    <property type="entry name" value="vWFA"/>
    <property type="match status" value="2"/>
</dbReference>
<sequence>MAKALIGILLDVSDSMRRNVGSGVDEDGGPWALSIFEVIDNLIKHDVSPDNSVFALAFGARGGDQLLDILTCLQSSKCDQKATDDQVEKIFRILEGAGAKYIRKWARREVVQGVFTRHKASLFLEKAESDEDFPKTFVQMCLPPECRVFPGGALAAQLLTGAEHACASVWSSIREATEEDIQGALTKAQPLLVSFKPRIFNVKEASDVLHGYIDEGELSKERSRELLEKVEPYIYGATPLYQAIRTATKCFEKHASTFQSHKKLLFVLSDGDPTDGGENDSAAIKKVATRLENAGVTVVGCFVTQSKTIQPRQMFSKMNTNWDSGSKFLFSLSSTITTQSIPRTMFVKRDWSIDFENNETRLFLQVNHPDHLRDACDLARNVVCSQEALSDLLADVDLDVYINQPILIIIIADKGNMPALIGILLDVSGSMERNIGSGIDEDGEPWARSIFEVIDNLIKYDVSADNHVFAVGFGANEGEQIFDILGTLQRIHLHNRAFDRNDKPVTRGHLNEIFKVLEKAGARYIRKWADVEVARKVVPDYTADLLLRKCQSDQSFARKFVMEFLPPACRDWHTEDNPLLGLVETVATSVVTTFKRATTEDVKDVIDKAAPHLMKRSVGEDSIFNVRKASDILHGCFDEEELSKERSRELLRRIEPYIYGGTPLYESIERATNLMRTSEVSSHEKVLFVLSDGKPGDGAIDDHWRKSEAVSGFKNAEVNVVSCFVTDSTTIEPRRLYSEMKPDWHEGAQFLFSLSSILTTQSIPRTMFVKRDWSIEVKNNETRLFLQVNHPDHLRDACDLARDVVCSQEAGARYIRKWADVEVARSVIPDYTADLLLRKFQSDQATVLMRSNEVSCHKKVLFVLSDGEPRDGAIDDLVKKNEAVSNLTDAEEALSDLLADVDLDVYINQSVRDYEAQAKQEGQTCFAHASATVLHLTMKRIHGRQGKIPDFEELKNEMIGHFGKEAAVIKTVLEKMCNKYRLRYKQVDLKGAMEAVASSRPVVATFGLTLNEWGRFYEFFETDGKGILTKRVIDITARPENPKGFGHAVVLTSFNSEYLRLLNSKGSDWADNGFFKVQNADVLGFKFYDVHWEVEDLNEKEKTSFKELGSKRAKWLMETLPSLQRDDYTVNCPRCQQDSPVKKFTGNLSGAKCPKCNKEFNLKNVPKGNILALNIYLTASST</sequence>
<dbReference type="AlphaFoldDB" id="A0A3M6T7V9"/>
<reference evidence="1 2" key="1">
    <citation type="journal article" date="2018" name="Sci. Rep.">
        <title>Comparative analysis of the Pocillopora damicornis genome highlights role of immune system in coral evolution.</title>
        <authorList>
            <person name="Cunning R."/>
            <person name="Bay R.A."/>
            <person name="Gillette P."/>
            <person name="Baker A.C."/>
            <person name="Traylor-Knowles N."/>
        </authorList>
    </citation>
    <scope>NUCLEOTIDE SEQUENCE [LARGE SCALE GENOMIC DNA]</scope>
    <source>
        <strain evidence="1">RSMAS</strain>
        <tissue evidence="1">Whole animal</tissue>
    </source>
</reference>
<dbReference type="Gene3D" id="3.90.70.10">
    <property type="entry name" value="Cysteine proteinases"/>
    <property type="match status" value="1"/>
</dbReference>
<dbReference type="InterPro" id="IPR038765">
    <property type="entry name" value="Papain-like_cys_pep_sf"/>
</dbReference>
<evidence type="ECO:0000313" key="1">
    <source>
        <dbReference type="EMBL" id="RMX37487.1"/>
    </source>
</evidence>
<proteinExistence type="predicted"/>